<dbReference type="Proteomes" id="UP000663864">
    <property type="component" value="Unassembled WGS sequence"/>
</dbReference>
<gene>
    <name evidence="2" type="ORF">JBS370_LOCUS18389</name>
    <name evidence="1" type="ORF">ZHD862_LOCUS28842</name>
</gene>
<evidence type="ECO:0000313" key="2">
    <source>
        <dbReference type="EMBL" id="CAF3853671.1"/>
    </source>
</evidence>
<evidence type="ECO:0000313" key="1">
    <source>
        <dbReference type="EMBL" id="CAF1317757.1"/>
    </source>
</evidence>
<accession>A0A815EWX3</accession>
<sequence length="205" mass="24026">MHLFLGWRPMEDHIGSLGHAIEHCLWGDGRARHTFLLASTDECPLVLIEIDVGDNKNSIQKSMKLNIVDLNEIPEDIERIECIGETKSEKALENLIQSAQNYVYNHPNYHVLLNNCRTFVEYLIDQIPEFHDSIPRKNGSILEYYHKQAKHEHPGAIFKSKKLLKRIRDHHQHNKDYKYTRQLVLDLPLLDWDINNNNNTQTVEK</sequence>
<reference evidence="1" key="1">
    <citation type="submission" date="2021-02" db="EMBL/GenBank/DDBJ databases">
        <authorList>
            <person name="Nowell W R."/>
        </authorList>
    </citation>
    <scope>NUCLEOTIDE SEQUENCE</scope>
</reference>
<evidence type="ECO:0000313" key="3">
    <source>
        <dbReference type="Proteomes" id="UP000663864"/>
    </source>
</evidence>
<protein>
    <recommendedName>
        <fullName evidence="4">PPPDE domain-containing protein</fullName>
    </recommendedName>
</protein>
<evidence type="ECO:0008006" key="4">
    <source>
        <dbReference type="Google" id="ProtNLM"/>
    </source>
</evidence>
<name>A0A815EWX3_9BILA</name>
<dbReference type="EMBL" id="CAJNOT010002463">
    <property type="protein sequence ID" value="CAF1317757.1"/>
    <property type="molecule type" value="Genomic_DNA"/>
</dbReference>
<proteinExistence type="predicted"/>
<dbReference type="EMBL" id="CAJOBD010002075">
    <property type="protein sequence ID" value="CAF3853671.1"/>
    <property type="molecule type" value="Genomic_DNA"/>
</dbReference>
<dbReference type="AlphaFoldDB" id="A0A815EWX3"/>
<organism evidence="1 3">
    <name type="scientific">Rotaria sordida</name>
    <dbReference type="NCBI Taxonomy" id="392033"/>
    <lineage>
        <taxon>Eukaryota</taxon>
        <taxon>Metazoa</taxon>
        <taxon>Spiralia</taxon>
        <taxon>Gnathifera</taxon>
        <taxon>Rotifera</taxon>
        <taxon>Eurotatoria</taxon>
        <taxon>Bdelloidea</taxon>
        <taxon>Philodinida</taxon>
        <taxon>Philodinidae</taxon>
        <taxon>Rotaria</taxon>
    </lineage>
</organism>
<comment type="caution">
    <text evidence="1">The sequence shown here is derived from an EMBL/GenBank/DDBJ whole genome shotgun (WGS) entry which is preliminary data.</text>
</comment>
<dbReference type="Proteomes" id="UP000663836">
    <property type="component" value="Unassembled WGS sequence"/>
</dbReference>